<organism evidence="1">
    <name type="scientific">uncultured Caudovirales phage</name>
    <dbReference type="NCBI Taxonomy" id="2100421"/>
    <lineage>
        <taxon>Viruses</taxon>
        <taxon>Duplodnaviria</taxon>
        <taxon>Heunggongvirae</taxon>
        <taxon>Uroviricota</taxon>
        <taxon>Caudoviricetes</taxon>
        <taxon>Peduoviridae</taxon>
        <taxon>Maltschvirus</taxon>
        <taxon>Maltschvirus maltsch</taxon>
    </lineage>
</organism>
<proteinExistence type="predicted"/>
<dbReference type="EMBL" id="LR798285">
    <property type="protein sequence ID" value="CAB5220306.1"/>
    <property type="molecule type" value="Genomic_DNA"/>
</dbReference>
<sequence length="78" mass="8399">MSLDDVVPGATMKDWAGHSYLVLDTRVTIYASHSQRQPAEVLVRRGDGTERWCQSTTIAAMLAEGRITITPPAQGAAA</sequence>
<name>A0A6J7WQW8_9CAUD</name>
<accession>A0A6J7WQW8</accession>
<gene>
    <name evidence="1" type="ORF">UFOVP233_43</name>
</gene>
<reference evidence="1" key="1">
    <citation type="submission" date="2020-05" db="EMBL/GenBank/DDBJ databases">
        <authorList>
            <person name="Chiriac C."/>
            <person name="Salcher M."/>
            <person name="Ghai R."/>
            <person name="Kavagutti S V."/>
        </authorList>
    </citation>
    <scope>NUCLEOTIDE SEQUENCE</scope>
</reference>
<evidence type="ECO:0000313" key="1">
    <source>
        <dbReference type="EMBL" id="CAB5220306.1"/>
    </source>
</evidence>
<protein>
    <submittedName>
        <fullName evidence="1">Uncharacterized protein</fullName>
    </submittedName>
</protein>